<dbReference type="PANTHER" id="PTHR12598">
    <property type="entry name" value="COPPER HOMEOSTASIS PROTEIN CUTC"/>
    <property type="match status" value="1"/>
</dbReference>
<dbReference type="InterPro" id="IPR036822">
    <property type="entry name" value="CutC-like_dom_sf"/>
</dbReference>
<name>A0A0D8XWD3_DICVI</name>
<protein>
    <recommendedName>
        <fullName evidence="2">Copper homeostasis protein cutC homolog</fullName>
    </recommendedName>
</protein>
<comment type="similarity">
    <text evidence="1">Belongs to the CutC family.</text>
</comment>
<keyword evidence="4" id="KW-1185">Reference proteome</keyword>
<sequence length="114" mass="12800">MTIEDESKKALHRSLHFLSSIPNNFSSNGRLDEENCKRLIQLARPAHCTLNRAFDLVKDWKTELEQAIKFGFKAILTSGQAETAIVGRERLKKIQEAAGERIHIMAVVSLSLPA</sequence>
<reference evidence="3 4" key="1">
    <citation type="submission" date="2013-11" db="EMBL/GenBank/DDBJ databases">
        <title>Draft genome of the bovine lungworm Dictyocaulus viviparus.</title>
        <authorList>
            <person name="Mitreva M."/>
        </authorList>
    </citation>
    <scope>NUCLEOTIDE SEQUENCE [LARGE SCALE GENOMIC DNA]</scope>
    <source>
        <strain evidence="3 4">HannoverDv2000</strain>
    </source>
</reference>
<dbReference type="AlphaFoldDB" id="A0A0D8XWD3"/>
<dbReference type="STRING" id="29172.A0A0D8XWD3"/>
<dbReference type="SUPFAM" id="SSF110395">
    <property type="entry name" value="CutC-like"/>
    <property type="match status" value="1"/>
</dbReference>
<dbReference type="PANTHER" id="PTHR12598:SF0">
    <property type="entry name" value="COPPER HOMEOSTASIS PROTEIN CUTC HOMOLOG"/>
    <property type="match status" value="1"/>
</dbReference>
<proteinExistence type="inferred from homology"/>
<evidence type="ECO:0000256" key="1">
    <source>
        <dbReference type="ARBA" id="ARBA00007768"/>
    </source>
</evidence>
<evidence type="ECO:0000313" key="4">
    <source>
        <dbReference type="Proteomes" id="UP000053766"/>
    </source>
</evidence>
<accession>A0A0D8XWD3</accession>
<dbReference type="InterPro" id="IPR005627">
    <property type="entry name" value="CutC-like"/>
</dbReference>
<evidence type="ECO:0000256" key="2">
    <source>
        <dbReference type="ARBA" id="ARBA00019014"/>
    </source>
</evidence>
<dbReference type="Gene3D" id="3.20.20.380">
    <property type="entry name" value="Copper homeostasis (CutC) domain"/>
    <property type="match status" value="1"/>
</dbReference>
<organism evidence="3 4">
    <name type="scientific">Dictyocaulus viviparus</name>
    <name type="common">Bovine lungworm</name>
    <dbReference type="NCBI Taxonomy" id="29172"/>
    <lineage>
        <taxon>Eukaryota</taxon>
        <taxon>Metazoa</taxon>
        <taxon>Ecdysozoa</taxon>
        <taxon>Nematoda</taxon>
        <taxon>Chromadorea</taxon>
        <taxon>Rhabditida</taxon>
        <taxon>Rhabditina</taxon>
        <taxon>Rhabditomorpha</taxon>
        <taxon>Strongyloidea</taxon>
        <taxon>Metastrongylidae</taxon>
        <taxon>Dictyocaulus</taxon>
    </lineage>
</organism>
<dbReference type="EMBL" id="KN716255">
    <property type="protein sequence ID" value="KJH48800.1"/>
    <property type="molecule type" value="Genomic_DNA"/>
</dbReference>
<evidence type="ECO:0000313" key="3">
    <source>
        <dbReference type="EMBL" id="KJH48800.1"/>
    </source>
</evidence>
<dbReference type="Pfam" id="PF03932">
    <property type="entry name" value="CutC"/>
    <property type="match status" value="1"/>
</dbReference>
<dbReference type="GO" id="GO:0005507">
    <property type="term" value="F:copper ion binding"/>
    <property type="evidence" value="ECO:0007669"/>
    <property type="project" value="TreeGrafter"/>
</dbReference>
<reference evidence="4" key="2">
    <citation type="journal article" date="2016" name="Sci. Rep.">
        <title>Dictyocaulus viviparus genome, variome and transcriptome elucidate lungworm biology and support future intervention.</title>
        <authorList>
            <person name="McNulty S.N."/>
            <person name="Strube C."/>
            <person name="Rosa B.A."/>
            <person name="Martin J.C."/>
            <person name="Tyagi R."/>
            <person name="Choi Y.J."/>
            <person name="Wang Q."/>
            <person name="Hallsworth Pepin K."/>
            <person name="Zhang X."/>
            <person name="Ozersky P."/>
            <person name="Wilson R.K."/>
            <person name="Sternberg P.W."/>
            <person name="Gasser R.B."/>
            <person name="Mitreva M."/>
        </authorList>
    </citation>
    <scope>NUCLEOTIDE SEQUENCE [LARGE SCALE GENOMIC DNA]</scope>
    <source>
        <strain evidence="4">HannoverDv2000</strain>
    </source>
</reference>
<dbReference type="Proteomes" id="UP000053766">
    <property type="component" value="Unassembled WGS sequence"/>
</dbReference>
<gene>
    <name evidence="3" type="ORF">DICVIV_05053</name>
</gene>
<dbReference type="OrthoDB" id="7392499at2759"/>